<organism evidence="5 6">
    <name type="scientific">Ancylostoma ceylanicum</name>
    <dbReference type="NCBI Taxonomy" id="53326"/>
    <lineage>
        <taxon>Eukaryota</taxon>
        <taxon>Metazoa</taxon>
        <taxon>Ecdysozoa</taxon>
        <taxon>Nematoda</taxon>
        <taxon>Chromadorea</taxon>
        <taxon>Rhabditida</taxon>
        <taxon>Rhabditina</taxon>
        <taxon>Rhabditomorpha</taxon>
        <taxon>Strongyloidea</taxon>
        <taxon>Ancylostomatidae</taxon>
        <taxon>Ancylostomatinae</taxon>
        <taxon>Ancylostoma</taxon>
    </lineage>
</organism>
<keyword evidence="2 3" id="KW-0694">RNA-binding</keyword>
<sequence length="678" mass="71855">MGSFQQNPAQKFGNNRFPVFSWTVVSSIFHYFSDVFVNVSTALGRISCACNSLRSSLVCERAILFQQVLAGLAVITERLSLARGLLAVQRHSTTAFHCKSSCCEHVLPFTMGEDMNTTTTAETATTAATAPLDPDPDTIKMFVGQIPRHWNEPDCRKLFEKYGPVFSLNILRDRQTQVSRGCCFVTFYHRKDAIAAQSALHNIEIIDGMHHPVQMKPADTENRNERKLFIGQLSKKHNEDDIRNYFAKFGHIEECTVLREADGKSRGCAFVTYTLRTSALAAIKDMHHSTTMEGCSAPLVVKFADTQREKEVKKMPAAGTGAITPAAATGLASLGNQAALLQQLSGGGINLQALTALAALFNPGMQVPQQNLLGVLGGVLSALGKLTEGGSGAVNTSAAGAVSGNPSALMQNGQSAAGKAQLAALLHQAPIQAQNLDSIAQLQQAQLQQAQFAQAQAAQQQQLLAMQVQAQQAQPAGDLSAYGYATGAVSTPAVSAPFAAQLAPIYQSTPTNGVQVVAAKAASPVGTALSTAGTAGFTAQLAGPGAAGIDPYQQAMQQYTLNALANQINQSAQVSVPSAGNGDVKGPEGSNLFIYHLPQDFGDSDLQTTFSPFGTVLSAKVFIDKVTNLSKCFGFVSYDNAVSAQNAIAAMNGFQIGSKRLKVQLKNERSHPYPKATA</sequence>
<dbReference type="InterPro" id="IPR035979">
    <property type="entry name" value="RBD_domain_sf"/>
</dbReference>
<protein>
    <recommendedName>
        <fullName evidence="4">RRM domain-containing protein</fullName>
    </recommendedName>
</protein>
<comment type="caution">
    <text evidence="5">The sequence shown here is derived from an EMBL/GenBank/DDBJ whole genome shotgun (WGS) entry which is preliminary data.</text>
</comment>
<dbReference type="GO" id="GO:0003723">
    <property type="term" value="F:RNA binding"/>
    <property type="evidence" value="ECO:0007669"/>
    <property type="project" value="UniProtKB-UniRule"/>
</dbReference>
<dbReference type="AlphaFoldDB" id="A0A016TTN6"/>
<evidence type="ECO:0000259" key="4">
    <source>
        <dbReference type="PROSITE" id="PS50102"/>
    </source>
</evidence>
<gene>
    <name evidence="5" type="primary">Acey_s0078.g1213</name>
    <name evidence="5" type="synonym">Acey-etr-1</name>
    <name evidence="5" type="ORF">Y032_0078g1213</name>
</gene>
<dbReference type="FunFam" id="3.30.70.330:FF:000322">
    <property type="entry name" value="CUGBP Elav-like family member 2"/>
    <property type="match status" value="1"/>
</dbReference>
<dbReference type="STRING" id="53326.A0A016TTN6"/>
<dbReference type="InterPro" id="IPR012677">
    <property type="entry name" value="Nucleotide-bd_a/b_plait_sf"/>
</dbReference>
<dbReference type="OrthoDB" id="410044at2759"/>
<feature type="domain" description="RRM" evidence="4">
    <location>
        <begin position="139"/>
        <end position="220"/>
    </location>
</feature>
<dbReference type="FunFam" id="3.30.70.330:FF:000569">
    <property type="entry name" value="ELAV-Type RNA binding-protein family"/>
    <property type="match status" value="1"/>
</dbReference>
<dbReference type="FunFam" id="3.30.70.330:FF:000013">
    <property type="entry name" value="CUGBP Elav-like family member 1 isoform 2"/>
    <property type="match status" value="1"/>
</dbReference>
<keyword evidence="1" id="KW-0677">Repeat</keyword>
<dbReference type="Gene3D" id="3.30.70.330">
    <property type="match status" value="3"/>
</dbReference>
<dbReference type="SUPFAM" id="SSF54928">
    <property type="entry name" value="RNA-binding domain, RBD"/>
    <property type="match status" value="2"/>
</dbReference>
<reference evidence="6" key="1">
    <citation type="journal article" date="2015" name="Nat. Genet.">
        <title>The genome and transcriptome of the zoonotic hookworm Ancylostoma ceylanicum identify infection-specific gene families.</title>
        <authorList>
            <person name="Schwarz E.M."/>
            <person name="Hu Y."/>
            <person name="Antoshechkin I."/>
            <person name="Miller M.M."/>
            <person name="Sternberg P.W."/>
            <person name="Aroian R.V."/>
        </authorList>
    </citation>
    <scope>NUCLEOTIDE SEQUENCE</scope>
    <source>
        <strain evidence="6">HY135</strain>
    </source>
</reference>
<accession>A0A016TTN6</accession>
<evidence type="ECO:0000313" key="5">
    <source>
        <dbReference type="EMBL" id="EYC06145.1"/>
    </source>
</evidence>
<dbReference type="Proteomes" id="UP000024635">
    <property type="component" value="Unassembled WGS sequence"/>
</dbReference>
<keyword evidence="6" id="KW-1185">Reference proteome</keyword>
<evidence type="ECO:0000256" key="2">
    <source>
        <dbReference type="ARBA" id="ARBA00022884"/>
    </source>
</evidence>
<name>A0A016TTN6_9BILA</name>
<dbReference type="PANTHER" id="PTHR24012">
    <property type="entry name" value="RNA BINDING PROTEIN"/>
    <property type="match status" value="1"/>
</dbReference>
<dbReference type="InterPro" id="IPR000504">
    <property type="entry name" value="RRM_dom"/>
</dbReference>
<feature type="domain" description="RRM" evidence="4">
    <location>
        <begin position="590"/>
        <end position="668"/>
    </location>
</feature>
<dbReference type="SMART" id="SM00360">
    <property type="entry name" value="RRM"/>
    <property type="match status" value="3"/>
</dbReference>
<proteinExistence type="predicted"/>
<dbReference type="Pfam" id="PF00076">
    <property type="entry name" value="RRM_1"/>
    <property type="match status" value="3"/>
</dbReference>
<dbReference type="EMBL" id="JARK01001414">
    <property type="protein sequence ID" value="EYC06145.1"/>
    <property type="molecule type" value="Genomic_DNA"/>
</dbReference>
<feature type="domain" description="RRM" evidence="4">
    <location>
        <begin position="226"/>
        <end position="306"/>
    </location>
</feature>
<evidence type="ECO:0000256" key="1">
    <source>
        <dbReference type="ARBA" id="ARBA00022737"/>
    </source>
</evidence>
<dbReference type="PROSITE" id="PS50102">
    <property type="entry name" value="RRM"/>
    <property type="match status" value="3"/>
</dbReference>
<evidence type="ECO:0000313" key="6">
    <source>
        <dbReference type="Proteomes" id="UP000024635"/>
    </source>
</evidence>
<evidence type="ECO:0000256" key="3">
    <source>
        <dbReference type="PROSITE-ProRule" id="PRU00176"/>
    </source>
</evidence>